<organism evidence="2 3">
    <name type="scientific">Marisediminicola antarctica</name>
    <dbReference type="NCBI Taxonomy" id="674079"/>
    <lineage>
        <taxon>Bacteria</taxon>
        <taxon>Bacillati</taxon>
        <taxon>Actinomycetota</taxon>
        <taxon>Actinomycetes</taxon>
        <taxon>Micrococcales</taxon>
        <taxon>Microbacteriaceae</taxon>
        <taxon>Marisediminicola</taxon>
    </lineage>
</organism>
<accession>A0A7L5AI06</accession>
<evidence type="ECO:0000256" key="1">
    <source>
        <dbReference type="SAM" id="Phobius"/>
    </source>
</evidence>
<keyword evidence="1" id="KW-0472">Membrane</keyword>
<protein>
    <recommendedName>
        <fullName evidence="4">Pilus assembly protein PilO</fullName>
    </recommendedName>
</protein>
<reference evidence="2 3" key="1">
    <citation type="submission" date="2016-09" db="EMBL/GenBank/DDBJ databases">
        <title>Complete genome sequence of microbes from the polar regions.</title>
        <authorList>
            <person name="Liao L."/>
            <person name="Chen B."/>
        </authorList>
    </citation>
    <scope>NUCLEOTIDE SEQUENCE [LARGE SCALE GENOMIC DNA]</scope>
    <source>
        <strain evidence="2 3">ZS314</strain>
    </source>
</reference>
<dbReference type="OrthoDB" id="5125831at2"/>
<dbReference type="InterPro" id="IPR014717">
    <property type="entry name" value="Transl_elong_EF1B/ribsomal_bS6"/>
</dbReference>
<evidence type="ECO:0000313" key="2">
    <source>
        <dbReference type="EMBL" id="QHO69024.1"/>
    </source>
</evidence>
<gene>
    <name evidence="2" type="ORF">BHD05_04570</name>
</gene>
<dbReference type="RefSeq" id="WP_161885387.1">
    <property type="nucleotide sequence ID" value="NZ_CP017146.1"/>
</dbReference>
<sequence>MNNNRVWIIGSLLLSVVILVGGWFIGVAPMLAIAAKAHSDRATVEQQNVQNEQTLADLQARYVELPAISAEFAAIRRSVPEGPEMANFLQTITSAQNASGSFVTDVSVADPVPYAPVVPEPIEAPVSEEGAVATAEGNGEVDAAAADPAAAAPVVPVLSTSSIPNADSVTALNFTLIPVTVTADGTFDQVVAFTGQLQGSERLFLVTGVNISTDESTGVVTGVVTGYIYVFGDPSGVVPDAAAGEGAG</sequence>
<proteinExistence type="predicted"/>
<keyword evidence="1" id="KW-1133">Transmembrane helix</keyword>
<feature type="transmembrane region" description="Helical" evidence="1">
    <location>
        <begin position="6"/>
        <end position="33"/>
    </location>
</feature>
<dbReference type="Proteomes" id="UP000464507">
    <property type="component" value="Chromosome"/>
</dbReference>
<keyword evidence="1" id="KW-0812">Transmembrane</keyword>
<evidence type="ECO:0000313" key="3">
    <source>
        <dbReference type="Proteomes" id="UP000464507"/>
    </source>
</evidence>
<evidence type="ECO:0008006" key="4">
    <source>
        <dbReference type="Google" id="ProtNLM"/>
    </source>
</evidence>
<dbReference type="AlphaFoldDB" id="A0A7L5AI06"/>
<dbReference type="Gene3D" id="3.30.70.60">
    <property type="match status" value="1"/>
</dbReference>
<keyword evidence="3" id="KW-1185">Reference proteome</keyword>
<name>A0A7L5AI06_9MICO</name>
<dbReference type="KEGG" id="mant:BHD05_04570"/>
<dbReference type="EMBL" id="CP017146">
    <property type="protein sequence ID" value="QHO69024.1"/>
    <property type="molecule type" value="Genomic_DNA"/>
</dbReference>